<protein>
    <recommendedName>
        <fullName evidence="1">NrS-1 polymerase-like helicase domain-containing protein</fullName>
    </recommendedName>
</protein>
<organism evidence="2 3">
    <name type="scientific">Streblomastix strix</name>
    <dbReference type="NCBI Taxonomy" id="222440"/>
    <lineage>
        <taxon>Eukaryota</taxon>
        <taxon>Metamonada</taxon>
        <taxon>Preaxostyla</taxon>
        <taxon>Oxymonadida</taxon>
        <taxon>Streblomastigidae</taxon>
        <taxon>Streblomastix</taxon>
    </lineage>
</organism>
<dbReference type="Gene3D" id="3.40.50.300">
    <property type="entry name" value="P-loop containing nucleotide triphosphate hydrolases"/>
    <property type="match status" value="1"/>
</dbReference>
<sequence length="216" mass="25361">MYFDLIKETIAAGDERIYEYILNWLAWMKQNPRKKSRAAIILQGRQEIGKNRFTDVIAELLNRYSCPNITNIDEFTGKFNSVVENKMFAVHDEMMNYNDSRKGIATVMKSIISDQTIRINEKNQPRRTAENVMNVIYVTNSDMPIQLETDDRRHLVRACKTVHQVTEEHPEQTECFKKLSQGCTQEFYENLMTYFLERDVSQFKPSLIPMTEAKNN</sequence>
<comment type="caution">
    <text evidence="2">The sequence shown here is derived from an EMBL/GenBank/DDBJ whole genome shotgun (WGS) entry which is preliminary data.</text>
</comment>
<dbReference type="Proteomes" id="UP000324800">
    <property type="component" value="Unassembled WGS sequence"/>
</dbReference>
<name>A0A5J4T9Z1_9EUKA</name>
<reference evidence="2 3" key="1">
    <citation type="submission" date="2019-03" db="EMBL/GenBank/DDBJ databases">
        <title>Single cell metagenomics reveals metabolic interactions within the superorganism composed of flagellate Streblomastix strix and complex community of Bacteroidetes bacteria on its surface.</title>
        <authorList>
            <person name="Treitli S.C."/>
            <person name="Kolisko M."/>
            <person name="Husnik F."/>
            <person name="Keeling P."/>
            <person name="Hampl V."/>
        </authorList>
    </citation>
    <scope>NUCLEOTIDE SEQUENCE [LARGE SCALE GENOMIC DNA]</scope>
    <source>
        <strain evidence="2">ST1C</strain>
    </source>
</reference>
<accession>A0A5J4T9Z1</accession>
<evidence type="ECO:0000313" key="2">
    <source>
        <dbReference type="EMBL" id="KAA6354370.1"/>
    </source>
</evidence>
<feature type="domain" description="NrS-1 polymerase-like helicase" evidence="1">
    <location>
        <begin position="42"/>
        <end position="153"/>
    </location>
</feature>
<dbReference type="AlphaFoldDB" id="A0A5J4T9Z1"/>
<proteinExistence type="predicted"/>
<evidence type="ECO:0000259" key="1">
    <source>
        <dbReference type="Pfam" id="PF19263"/>
    </source>
</evidence>
<gene>
    <name evidence="2" type="ORF">EZS28_050103</name>
</gene>
<dbReference type="OrthoDB" id="103748at2759"/>
<dbReference type="EMBL" id="SNRW01036448">
    <property type="protein sequence ID" value="KAA6354370.1"/>
    <property type="molecule type" value="Genomic_DNA"/>
</dbReference>
<evidence type="ECO:0000313" key="3">
    <source>
        <dbReference type="Proteomes" id="UP000324800"/>
    </source>
</evidence>
<dbReference type="InterPro" id="IPR045455">
    <property type="entry name" value="NrS-1_pol-like_helicase"/>
</dbReference>
<dbReference type="Pfam" id="PF19263">
    <property type="entry name" value="DUF5906"/>
    <property type="match status" value="1"/>
</dbReference>
<dbReference type="InterPro" id="IPR027417">
    <property type="entry name" value="P-loop_NTPase"/>
</dbReference>